<feature type="non-terminal residue" evidence="2">
    <location>
        <position position="1"/>
    </location>
</feature>
<proteinExistence type="predicted"/>
<accession>A0A7R9MRQ8</accession>
<name>A0A7R9MRQ8_9ACAR</name>
<evidence type="ECO:0000313" key="2">
    <source>
        <dbReference type="EMBL" id="CAD7664951.1"/>
    </source>
</evidence>
<feature type="compositionally biased region" description="Basic and acidic residues" evidence="1">
    <location>
        <begin position="10"/>
        <end position="19"/>
    </location>
</feature>
<reference evidence="2" key="1">
    <citation type="submission" date="2020-11" db="EMBL/GenBank/DDBJ databases">
        <authorList>
            <person name="Tran Van P."/>
        </authorList>
    </citation>
    <scope>NUCLEOTIDE SEQUENCE</scope>
</reference>
<feature type="region of interest" description="Disordered" evidence="1">
    <location>
        <begin position="1"/>
        <end position="26"/>
    </location>
</feature>
<protein>
    <submittedName>
        <fullName evidence="2">Uncharacterized protein</fullName>
    </submittedName>
</protein>
<evidence type="ECO:0000313" key="3">
    <source>
        <dbReference type="Proteomes" id="UP000728032"/>
    </source>
</evidence>
<dbReference type="Proteomes" id="UP000728032">
    <property type="component" value="Unassembled WGS sequence"/>
</dbReference>
<dbReference type="AlphaFoldDB" id="A0A7R9MRQ8"/>
<keyword evidence="3" id="KW-1185">Reference proteome</keyword>
<organism evidence="2">
    <name type="scientific">Oppiella nova</name>
    <dbReference type="NCBI Taxonomy" id="334625"/>
    <lineage>
        <taxon>Eukaryota</taxon>
        <taxon>Metazoa</taxon>
        <taxon>Ecdysozoa</taxon>
        <taxon>Arthropoda</taxon>
        <taxon>Chelicerata</taxon>
        <taxon>Arachnida</taxon>
        <taxon>Acari</taxon>
        <taxon>Acariformes</taxon>
        <taxon>Sarcoptiformes</taxon>
        <taxon>Oribatida</taxon>
        <taxon>Brachypylina</taxon>
        <taxon>Oppioidea</taxon>
        <taxon>Oppiidae</taxon>
        <taxon>Oppiella</taxon>
    </lineage>
</organism>
<dbReference type="EMBL" id="OC957060">
    <property type="protein sequence ID" value="CAD7664951.1"/>
    <property type="molecule type" value="Genomic_DNA"/>
</dbReference>
<gene>
    <name evidence="2" type="ORF">ONB1V03_LOCUS21509</name>
</gene>
<dbReference type="EMBL" id="CAJPVJ010042235">
    <property type="protein sequence ID" value="CAG2182088.1"/>
    <property type="molecule type" value="Genomic_DNA"/>
</dbReference>
<evidence type="ECO:0000256" key="1">
    <source>
        <dbReference type="SAM" id="MobiDB-lite"/>
    </source>
</evidence>
<sequence length="77" mass="8789">MSQNTRRVGLRSDAKRRLSSEASPEVCKVLSHKRRGMAARSSHTMNAQKVYPKDSLDRLGDDLCQHLLSFLSLEDRF</sequence>